<dbReference type="EMBL" id="MHSR01000016">
    <property type="protein sequence ID" value="OHA46376.1"/>
    <property type="molecule type" value="Genomic_DNA"/>
</dbReference>
<gene>
    <name evidence="2" type="ORF">A2828_00290</name>
</gene>
<reference evidence="2 3" key="1">
    <citation type="journal article" date="2016" name="Nat. Commun.">
        <title>Thousands of microbial genomes shed light on interconnected biogeochemical processes in an aquifer system.</title>
        <authorList>
            <person name="Anantharaman K."/>
            <person name="Brown C.T."/>
            <person name="Hug L.A."/>
            <person name="Sharon I."/>
            <person name="Castelle C.J."/>
            <person name="Probst A.J."/>
            <person name="Thomas B.C."/>
            <person name="Singh A."/>
            <person name="Wilkins M.J."/>
            <person name="Karaoz U."/>
            <person name="Brodie E.L."/>
            <person name="Williams K.H."/>
            <person name="Hubbard S.S."/>
            <person name="Banfield J.F."/>
        </authorList>
    </citation>
    <scope>NUCLEOTIDE SEQUENCE [LARGE SCALE GENOMIC DNA]</scope>
</reference>
<evidence type="ECO:0000313" key="3">
    <source>
        <dbReference type="Proteomes" id="UP000178869"/>
    </source>
</evidence>
<accession>A0A1G2PDG0</accession>
<comment type="caution">
    <text evidence="2">The sequence shown here is derived from an EMBL/GenBank/DDBJ whole genome shotgun (WGS) entry which is preliminary data.</text>
</comment>
<protein>
    <submittedName>
        <fullName evidence="2">Uncharacterized protein</fullName>
    </submittedName>
</protein>
<feature type="transmembrane region" description="Helical" evidence="1">
    <location>
        <begin position="40"/>
        <end position="61"/>
    </location>
</feature>
<feature type="transmembrane region" description="Helical" evidence="1">
    <location>
        <begin position="7"/>
        <end position="28"/>
    </location>
</feature>
<dbReference type="Proteomes" id="UP000178869">
    <property type="component" value="Unassembled WGS sequence"/>
</dbReference>
<proteinExistence type="predicted"/>
<evidence type="ECO:0000313" key="2">
    <source>
        <dbReference type="EMBL" id="OHA46376.1"/>
    </source>
</evidence>
<organism evidence="2 3">
    <name type="scientific">Candidatus Terrybacteria bacterium RIFCSPHIGHO2_01_FULL_43_35</name>
    <dbReference type="NCBI Taxonomy" id="1802361"/>
    <lineage>
        <taxon>Bacteria</taxon>
        <taxon>Candidatus Terryibacteriota</taxon>
    </lineage>
</organism>
<feature type="transmembrane region" description="Helical" evidence="1">
    <location>
        <begin position="73"/>
        <end position="95"/>
    </location>
</feature>
<name>A0A1G2PDG0_9BACT</name>
<sequence length="143" mass="15556">MSRSPFIAGTFGATVLLALYFIIVTAISGWEFAQSQFASFWYYILALATGFGIQVGLYQYLRHAIQRGKGTGKVLAVTGTNSTVAMISCCAHYLANILPALGATGILALVGQYQIELFWIGLVSNAFGIAYITRKILQYEKNV</sequence>
<evidence type="ECO:0000256" key="1">
    <source>
        <dbReference type="SAM" id="Phobius"/>
    </source>
</evidence>
<keyword evidence="1" id="KW-0812">Transmembrane</keyword>
<feature type="transmembrane region" description="Helical" evidence="1">
    <location>
        <begin position="115"/>
        <end position="133"/>
    </location>
</feature>
<keyword evidence="1" id="KW-0472">Membrane</keyword>
<keyword evidence="1" id="KW-1133">Transmembrane helix</keyword>
<dbReference type="AlphaFoldDB" id="A0A1G2PDG0"/>